<reference evidence="2" key="1">
    <citation type="journal article" date="2020" name="mSystems">
        <title>Genome- and Community-Level Interaction Insights into Carbon Utilization and Element Cycling Functions of Hydrothermarchaeota in Hydrothermal Sediment.</title>
        <authorList>
            <person name="Zhou Z."/>
            <person name="Liu Y."/>
            <person name="Xu W."/>
            <person name="Pan J."/>
            <person name="Luo Z.H."/>
            <person name="Li M."/>
        </authorList>
    </citation>
    <scope>NUCLEOTIDE SEQUENCE [LARGE SCALE GENOMIC DNA]</scope>
    <source>
        <strain evidence="2">HyVt-76</strain>
    </source>
</reference>
<comment type="caution">
    <text evidence="2">The sequence shown here is derived from an EMBL/GenBank/DDBJ whole genome shotgun (WGS) entry which is preliminary data.</text>
</comment>
<dbReference type="InterPro" id="IPR025119">
    <property type="entry name" value="DUF4046"/>
</dbReference>
<evidence type="ECO:0000259" key="1">
    <source>
        <dbReference type="Pfam" id="PF13255"/>
    </source>
</evidence>
<proteinExistence type="predicted"/>
<accession>A0A7V5H2D1</accession>
<name>A0A7V5H2D1_CALAY</name>
<dbReference type="Pfam" id="PF13255">
    <property type="entry name" value="DUF4046"/>
    <property type="match status" value="2"/>
</dbReference>
<feature type="domain" description="DUF4046" evidence="1">
    <location>
        <begin position="66"/>
        <end position="136"/>
    </location>
</feature>
<feature type="non-terminal residue" evidence="2">
    <location>
        <position position="1"/>
    </location>
</feature>
<organism evidence="2">
    <name type="scientific">Caldithrix abyssi</name>
    <dbReference type="NCBI Taxonomy" id="187145"/>
    <lineage>
        <taxon>Bacteria</taxon>
        <taxon>Pseudomonadati</taxon>
        <taxon>Calditrichota</taxon>
        <taxon>Calditrichia</taxon>
        <taxon>Calditrichales</taxon>
        <taxon>Calditrichaceae</taxon>
        <taxon>Caldithrix</taxon>
    </lineage>
</organism>
<protein>
    <submittedName>
        <fullName evidence="2">DUF4046 domain-containing protein</fullName>
    </submittedName>
</protein>
<dbReference type="AlphaFoldDB" id="A0A7V5H2D1"/>
<feature type="domain" description="DUF4046" evidence="1">
    <location>
        <begin position="2"/>
        <end position="59"/>
    </location>
</feature>
<dbReference type="Proteomes" id="UP000886111">
    <property type="component" value="Unassembled WGS sequence"/>
</dbReference>
<sequence>LKRSRLIIRFLIKDFLQMDAQDFLQHNDSTFFIRYKIQNIYRHFNYSVNRLLHNAFPEQITPWMSSRIPENYWDEEENRLQAIRWLVEEKLQLNPEMLKKSSISKKDFAKNGLSYLFANYFNAVSKALQAAYPHLEHWEVGQVPKSYWTDENSARAVRRMIQKLGWSIDSLPERFKKGELSRKTFSQMGLSTMFELRYGKNIYKAINAAFPGRFEPWQFGNIPAEFWRSWQNVFYASQWIARQEGVPQNEITKAVRSKQLSLETISKYSIGSRLKKLAGNSLIRLFQPFFIKEWTTIHRELTIQKKIRNLVRKELSRPLLTFLCYGFYAHIVRLFSKEFIARIKRIEQRRRRYQYLN</sequence>
<dbReference type="EMBL" id="DRTD01000137">
    <property type="protein sequence ID" value="HHE54495.1"/>
    <property type="molecule type" value="Genomic_DNA"/>
</dbReference>
<gene>
    <name evidence="2" type="ORF">ENL21_01845</name>
</gene>
<evidence type="ECO:0000313" key="2">
    <source>
        <dbReference type="EMBL" id="HHE54495.1"/>
    </source>
</evidence>